<evidence type="ECO:0000313" key="3">
    <source>
        <dbReference type="EMBL" id="ADI09486.1"/>
    </source>
</evidence>
<dbReference type="STRING" id="749414.SBI_06366"/>
<dbReference type="InterPro" id="IPR009003">
    <property type="entry name" value="Peptidase_S1_PA"/>
</dbReference>
<keyword evidence="4" id="KW-1185">Reference proteome</keyword>
<proteinExistence type="predicted"/>
<keyword evidence="3" id="KW-0645">Protease</keyword>
<evidence type="ECO:0000256" key="1">
    <source>
        <dbReference type="SAM" id="MobiDB-lite"/>
    </source>
</evidence>
<dbReference type="PRINTS" id="PR01774">
    <property type="entry name" value="EXFOLTOXIN"/>
</dbReference>
<dbReference type="GO" id="GO:0006508">
    <property type="term" value="P:proteolysis"/>
    <property type="evidence" value="ECO:0007669"/>
    <property type="project" value="UniProtKB-KW"/>
</dbReference>
<dbReference type="RefSeq" id="WP_014178937.1">
    <property type="nucleotide sequence ID" value="NC_016582.1"/>
</dbReference>
<dbReference type="Pfam" id="PF13365">
    <property type="entry name" value="Trypsin_2"/>
    <property type="match status" value="1"/>
</dbReference>
<dbReference type="Gene3D" id="2.40.10.10">
    <property type="entry name" value="Trypsin-like serine proteases"/>
    <property type="match status" value="1"/>
</dbReference>
<dbReference type="Pfam" id="PF19955">
    <property type="entry name" value="EAD1"/>
    <property type="match status" value="1"/>
</dbReference>
<dbReference type="HOGENOM" id="CLU_066144_0_0_11"/>
<dbReference type="InterPro" id="IPR045430">
    <property type="entry name" value="EAD1"/>
</dbReference>
<dbReference type="AlphaFoldDB" id="D7BTR7"/>
<dbReference type="InterPro" id="IPR043504">
    <property type="entry name" value="Peptidase_S1_PA_chymotrypsin"/>
</dbReference>
<evidence type="ECO:0000259" key="2">
    <source>
        <dbReference type="Pfam" id="PF19955"/>
    </source>
</evidence>
<accession>D7BTR7</accession>
<evidence type="ECO:0000313" key="4">
    <source>
        <dbReference type="Proteomes" id="UP000000377"/>
    </source>
</evidence>
<organism evidence="3 4">
    <name type="scientific">Streptomyces bingchenggensis (strain BCW-1)</name>
    <dbReference type="NCBI Taxonomy" id="749414"/>
    <lineage>
        <taxon>Bacteria</taxon>
        <taxon>Bacillati</taxon>
        <taxon>Actinomycetota</taxon>
        <taxon>Actinomycetes</taxon>
        <taxon>Kitasatosporales</taxon>
        <taxon>Streptomycetaceae</taxon>
        <taxon>Streptomyces</taxon>
    </lineage>
</organism>
<dbReference type="eggNOG" id="COG3591">
    <property type="taxonomic scope" value="Bacteria"/>
</dbReference>
<dbReference type="Proteomes" id="UP000000377">
    <property type="component" value="Chromosome"/>
</dbReference>
<gene>
    <name evidence="3" type="ordered locus">SBI_06366</name>
</gene>
<feature type="region of interest" description="Disordered" evidence="1">
    <location>
        <begin position="180"/>
        <end position="202"/>
    </location>
</feature>
<feature type="domain" description="Effector-associated" evidence="2">
    <location>
        <begin position="11"/>
        <end position="82"/>
    </location>
</feature>
<dbReference type="KEGG" id="sbh:SBI_06366"/>
<dbReference type="EMBL" id="CP002047">
    <property type="protein sequence ID" value="ADI09486.1"/>
    <property type="molecule type" value="Genomic_DNA"/>
</dbReference>
<name>D7BTR7_STRBB</name>
<reference evidence="3 4" key="1">
    <citation type="journal article" date="2010" name="J. Bacteriol.">
        <title>Genome sequence of the milbemycin-producing bacterium Streptomyces bingchenggensis.</title>
        <authorList>
            <person name="Wang X.J."/>
            <person name="Yan Y.J."/>
            <person name="Zhang B."/>
            <person name="An J."/>
            <person name="Wang J.J."/>
            <person name="Tian J."/>
            <person name="Jiang L."/>
            <person name="Chen Y.H."/>
            <person name="Huang S.X."/>
            <person name="Yin M."/>
            <person name="Zhang J."/>
            <person name="Gao A.L."/>
            <person name="Liu C.X."/>
            <person name="Zhu Z.X."/>
            <person name="Xiang W.S."/>
        </authorList>
    </citation>
    <scope>NUCLEOTIDE SEQUENCE [LARGE SCALE GENOMIC DNA]</scope>
    <source>
        <strain evidence="3 4">BCW-1</strain>
    </source>
</reference>
<keyword evidence="3" id="KW-0378">Hydrolase</keyword>
<dbReference type="GO" id="GO:0004252">
    <property type="term" value="F:serine-type endopeptidase activity"/>
    <property type="evidence" value="ECO:0007669"/>
    <property type="project" value="InterPro"/>
</dbReference>
<dbReference type="SUPFAM" id="SSF50494">
    <property type="entry name" value="Trypsin-like serine proteases"/>
    <property type="match status" value="1"/>
</dbReference>
<feature type="compositionally biased region" description="Pro residues" evidence="1">
    <location>
        <begin position="183"/>
        <end position="199"/>
    </location>
</feature>
<protein>
    <submittedName>
        <fullName evidence="3">Serine protease</fullName>
    </submittedName>
</protein>
<dbReference type="PANTHER" id="PTHR36234">
    <property type="entry name" value="LYSYL ENDOPEPTIDASE"/>
    <property type="match status" value="1"/>
</dbReference>
<dbReference type="PATRIC" id="fig|749414.3.peg.6560"/>
<dbReference type="PANTHER" id="PTHR36234:SF5">
    <property type="entry name" value="LYSYL ENDOPEPTIDASE"/>
    <property type="match status" value="1"/>
</dbReference>
<dbReference type="InterPro" id="IPR008353">
    <property type="entry name" value="Peptidase_S1B_tx"/>
</dbReference>
<sequence>MPHFLDTLPFDWSRPESRELHDFLAGIHFREGPVVEFAVRAGVKPATVAWDRPMHSVWHDLITKARNQNRLHALLEQVAENDEAVALRLRELMAAEPVVEAPAAVDSGVVWKGFDARQAWERQIFDEPTLLDVAFMRRGVELAPAVVRLLVTLESGRAYGTAFRIGEDLLLTNHHVLYDIGPGPDPDPDPGPGPGPGPRPATRVEAWLHYELDTAARHRAQTVVRCRPETITGDPVHDWAVIRADGPLPDDIPVVELADAEPVSVGERVSVIQHPNGGVKKIGMHHNIVRHVDDDVIQYWTDTEAGSSGSPVFNERWQLVGLHHRWVAVEEFGKREFRNQGRRISRVAEGLASAGVL</sequence>